<dbReference type="Pfam" id="PF12680">
    <property type="entry name" value="SnoaL_2"/>
    <property type="match status" value="1"/>
</dbReference>
<name>A0AAD6UNN9_9AGAR</name>
<comment type="caution">
    <text evidence="2">The sequence shown here is derived from an EMBL/GenBank/DDBJ whole genome shotgun (WGS) entry which is preliminary data.</text>
</comment>
<reference evidence="2" key="1">
    <citation type="submission" date="2023-03" db="EMBL/GenBank/DDBJ databases">
        <title>Massive genome expansion in bonnet fungi (Mycena s.s.) driven by repeated elements and novel gene families across ecological guilds.</title>
        <authorList>
            <consortium name="Lawrence Berkeley National Laboratory"/>
            <person name="Harder C.B."/>
            <person name="Miyauchi S."/>
            <person name="Viragh M."/>
            <person name="Kuo A."/>
            <person name="Thoen E."/>
            <person name="Andreopoulos B."/>
            <person name="Lu D."/>
            <person name="Skrede I."/>
            <person name="Drula E."/>
            <person name="Henrissat B."/>
            <person name="Morin E."/>
            <person name="Kohler A."/>
            <person name="Barry K."/>
            <person name="LaButti K."/>
            <person name="Morin E."/>
            <person name="Salamov A."/>
            <person name="Lipzen A."/>
            <person name="Mereny Z."/>
            <person name="Hegedus B."/>
            <person name="Baldrian P."/>
            <person name="Stursova M."/>
            <person name="Weitz H."/>
            <person name="Taylor A."/>
            <person name="Grigoriev I.V."/>
            <person name="Nagy L.G."/>
            <person name="Martin F."/>
            <person name="Kauserud H."/>
        </authorList>
    </citation>
    <scope>NUCLEOTIDE SEQUENCE</scope>
    <source>
        <strain evidence="2">CBHHK173m</strain>
    </source>
</reference>
<dbReference type="EMBL" id="JARJCN010000001">
    <property type="protein sequence ID" value="KAJ7104478.1"/>
    <property type="molecule type" value="Genomic_DNA"/>
</dbReference>
<dbReference type="PANTHER" id="PTHR41252:SF1">
    <property type="entry name" value="BLR2505 PROTEIN"/>
    <property type="match status" value="1"/>
</dbReference>
<dbReference type="Proteomes" id="UP001222325">
    <property type="component" value="Unassembled WGS sequence"/>
</dbReference>
<gene>
    <name evidence="2" type="ORF">B0H15DRAFT_896981</name>
</gene>
<feature type="domain" description="SnoaL-like" evidence="1">
    <location>
        <begin position="11"/>
        <end position="119"/>
    </location>
</feature>
<dbReference type="Gene3D" id="3.10.450.50">
    <property type="match status" value="1"/>
</dbReference>
<dbReference type="SUPFAM" id="SSF54427">
    <property type="entry name" value="NTF2-like"/>
    <property type="match status" value="1"/>
</dbReference>
<dbReference type="InterPro" id="IPR032710">
    <property type="entry name" value="NTF2-like_dom_sf"/>
</dbReference>
<dbReference type="InterPro" id="IPR037401">
    <property type="entry name" value="SnoaL-like"/>
</dbReference>
<evidence type="ECO:0000259" key="1">
    <source>
        <dbReference type="Pfam" id="PF12680"/>
    </source>
</evidence>
<sequence>MTPYPSQLEIREIFAPLSVGNTAGFFAHVAGDVEWTVMGHNPFGEYSSKEELMRSALQRLGAIMKEPLTLTIDNVVGGGQEARAVVEIELHGVCKNGLDFDVRYAFSVKFNVDRKIVEVREYRDSALVNRALGENE</sequence>
<accession>A0AAD6UNN9</accession>
<protein>
    <recommendedName>
        <fullName evidence="1">SnoaL-like domain-containing protein</fullName>
    </recommendedName>
</protein>
<proteinExistence type="predicted"/>
<evidence type="ECO:0000313" key="2">
    <source>
        <dbReference type="EMBL" id="KAJ7104478.1"/>
    </source>
</evidence>
<organism evidence="2 3">
    <name type="scientific">Mycena belliarum</name>
    <dbReference type="NCBI Taxonomy" id="1033014"/>
    <lineage>
        <taxon>Eukaryota</taxon>
        <taxon>Fungi</taxon>
        <taxon>Dikarya</taxon>
        <taxon>Basidiomycota</taxon>
        <taxon>Agaricomycotina</taxon>
        <taxon>Agaricomycetes</taxon>
        <taxon>Agaricomycetidae</taxon>
        <taxon>Agaricales</taxon>
        <taxon>Marasmiineae</taxon>
        <taxon>Mycenaceae</taxon>
        <taxon>Mycena</taxon>
    </lineage>
</organism>
<dbReference type="AlphaFoldDB" id="A0AAD6UNN9"/>
<dbReference type="PANTHER" id="PTHR41252">
    <property type="entry name" value="BLR2505 PROTEIN"/>
    <property type="match status" value="1"/>
</dbReference>
<keyword evidence="3" id="KW-1185">Reference proteome</keyword>
<evidence type="ECO:0000313" key="3">
    <source>
        <dbReference type="Proteomes" id="UP001222325"/>
    </source>
</evidence>